<dbReference type="PROSITE" id="PS00622">
    <property type="entry name" value="HTH_LUXR_1"/>
    <property type="match status" value="1"/>
</dbReference>
<dbReference type="STRING" id="634500.EbC_18040"/>
<dbReference type="EMBL" id="FP236843">
    <property type="protein sequence ID" value="CAX59335.1"/>
    <property type="molecule type" value="Genomic_DNA"/>
</dbReference>
<dbReference type="InterPro" id="IPR001789">
    <property type="entry name" value="Sig_transdc_resp-reg_receiver"/>
</dbReference>
<dbReference type="KEGG" id="ebi:EbC_18040"/>
<dbReference type="GO" id="GO:0006355">
    <property type="term" value="P:regulation of DNA-templated transcription"/>
    <property type="evidence" value="ECO:0007669"/>
    <property type="project" value="InterPro"/>
</dbReference>
<dbReference type="SUPFAM" id="SSF46894">
    <property type="entry name" value="C-terminal effector domain of the bipartite response regulators"/>
    <property type="match status" value="1"/>
</dbReference>
<evidence type="ECO:0000256" key="1">
    <source>
        <dbReference type="ARBA" id="ARBA00023125"/>
    </source>
</evidence>
<gene>
    <name evidence="5" type="ordered locus">EbC_18040</name>
</gene>
<name>D8MR78_ERWBE</name>
<dbReference type="HOGENOM" id="CLU_000445_90_1_6"/>
<accession>D8MR78</accession>
<keyword evidence="2" id="KW-0597">Phosphoprotein</keyword>
<dbReference type="InterPro" id="IPR000792">
    <property type="entry name" value="Tscrpt_reg_LuxR_C"/>
</dbReference>
<evidence type="ECO:0000256" key="2">
    <source>
        <dbReference type="PROSITE-ProRule" id="PRU00169"/>
    </source>
</evidence>
<dbReference type="Proteomes" id="UP000008793">
    <property type="component" value="Chromosome"/>
</dbReference>
<dbReference type="PROSITE" id="PS50043">
    <property type="entry name" value="HTH_LUXR_2"/>
    <property type="match status" value="1"/>
</dbReference>
<dbReference type="SUPFAM" id="SSF52172">
    <property type="entry name" value="CheY-like"/>
    <property type="match status" value="1"/>
</dbReference>
<reference evidence="5 6" key="1">
    <citation type="journal article" date="2010" name="BMC Genomics">
        <title>Genome comparison of the epiphytic bacteria Erwinia billingiae and E. tasmaniensis with the pear pathogen E. pyrifoliae.</title>
        <authorList>
            <person name="Kube M."/>
            <person name="Migdoll A.M."/>
            <person name="Gehring I."/>
            <person name="Heitmann K."/>
            <person name="Mayer Y."/>
            <person name="Kuhl H."/>
            <person name="Knaust F."/>
            <person name="Geider K."/>
            <person name="Reinhardt R."/>
        </authorList>
    </citation>
    <scope>NUCLEOTIDE SEQUENCE [LARGE SCALE GENOMIC DNA]</scope>
    <source>
        <strain evidence="5 6">Eb661</strain>
    </source>
</reference>
<dbReference type="CDD" id="cd06170">
    <property type="entry name" value="LuxR_C_like"/>
    <property type="match status" value="1"/>
</dbReference>
<feature type="domain" description="HTH luxR-type" evidence="3">
    <location>
        <begin position="139"/>
        <end position="204"/>
    </location>
</feature>
<dbReference type="SMART" id="SM00448">
    <property type="entry name" value="REC"/>
    <property type="match status" value="1"/>
</dbReference>
<dbReference type="Pfam" id="PF00072">
    <property type="entry name" value="Response_reg"/>
    <property type="match status" value="1"/>
</dbReference>
<dbReference type="InterPro" id="IPR051015">
    <property type="entry name" value="EvgA-like"/>
</dbReference>
<dbReference type="PROSITE" id="PS50110">
    <property type="entry name" value="RESPONSE_REGULATORY"/>
    <property type="match status" value="1"/>
</dbReference>
<dbReference type="Gene3D" id="3.40.50.2300">
    <property type="match status" value="1"/>
</dbReference>
<dbReference type="RefSeq" id="WP_013201827.1">
    <property type="nucleotide sequence ID" value="NC_014306.1"/>
</dbReference>
<sequence>MSTNVVIYDNHPIILEGLKHLMAHRDYAVTCSTSDASEFIYQVETGHPGIVILDPLHLPEEYFEKLCRLKRLNKKIRIFVLAGSDSVYHLIRGHRLEIQGYLSKTDDLEMLDYMLDRLASGRHVFTHAMQQRVINKDRDFQLMLSFTNRELQILRELGAGKSNKIIAGELLLSSKTISTYKRSIMNKLQTQKVRDVIDFARRNGF</sequence>
<keyword evidence="6" id="KW-1185">Reference proteome</keyword>
<feature type="domain" description="Response regulatory" evidence="4">
    <location>
        <begin position="4"/>
        <end position="119"/>
    </location>
</feature>
<evidence type="ECO:0000259" key="4">
    <source>
        <dbReference type="PROSITE" id="PS50110"/>
    </source>
</evidence>
<dbReference type="eggNOG" id="COG2197">
    <property type="taxonomic scope" value="Bacteria"/>
</dbReference>
<evidence type="ECO:0000259" key="3">
    <source>
        <dbReference type="PROSITE" id="PS50043"/>
    </source>
</evidence>
<dbReference type="GO" id="GO:0003677">
    <property type="term" value="F:DNA binding"/>
    <property type="evidence" value="ECO:0007669"/>
    <property type="project" value="UniProtKB-KW"/>
</dbReference>
<feature type="modified residue" description="4-aspartylphosphate" evidence="2">
    <location>
        <position position="54"/>
    </location>
</feature>
<dbReference type="GO" id="GO:0000160">
    <property type="term" value="P:phosphorelay signal transduction system"/>
    <property type="evidence" value="ECO:0007669"/>
    <property type="project" value="InterPro"/>
</dbReference>
<organism evidence="6">
    <name type="scientific">Erwinia billingiae (strain Eb661)</name>
    <dbReference type="NCBI Taxonomy" id="634500"/>
    <lineage>
        <taxon>Bacteria</taxon>
        <taxon>Pseudomonadati</taxon>
        <taxon>Pseudomonadota</taxon>
        <taxon>Gammaproteobacteria</taxon>
        <taxon>Enterobacterales</taxon>
        <taxon>Erwiniaceae</taxon>
        <taxon>Erwinia</taxon>
    </lineage>
</organism>
<dbReference type="PRINTS" id="PR00038">
    <property type="entry name" value="HTHLUXR"/>
</dbReference>
<proteinExistence type="predicted"/>
<dbReference type="Gene3D" id="1.10.10.10">
    <property type="entry name" value="Winged helix-like DNA-binding domain superfamily/Winged helix DNA-binding domain"/>
    <property type="match status" value="1"/>
</dbReference>
<evidence type="ECO:0000313" key="6">
    <source>
        <dbReference type="Proteomes" id="UP000008793"/>
    </source>
</evidence>
<dbReference type="AlphaFoldDB" id="D8MR78"/>
<dbReference type="Pfam" id="PF00196">
    <property type="entry name" value="GerE"/>
    <property type="match status" value="1"/>
</dbReference>
<evidence type="ECO:0000313" key="5">
    <source>
        <dbReference type="EMBL" id="CAX59335.1"/>
    </source>
</evidence>
<dbReference type="InterPro" id="IPR036388">
    <property type="entry name" value="WH-like_DNA-bd_sf"/>
</dbReference>
<protein>
    <submittedName>
        <fullName evidence="5">Two component transcriptional regulator, LuxR family</fullName>
    </submittedName>
</protein>
<dbReference type="InterPro" id="IPR016032">
    <property type="entry name" value="Sig_transdc_resp-reg_C-effctor"/>
</dbReference>
<dbReference type="PANTHER" id="PTHR45566">
    <property type="entry name" value="HTH-TYPE TRANSCRIPTIONAL REGULATOR YHJB-RELATED"/>
    <property type="match status" value="1"/>
</dbReference>
<dbReference type="SMART" id="SM00421">
    <property type="entry name" value="HTH_LUXR"/>
    <property type="match status" value="1"/>
</dbReference>
<dbReference type="InterPro" id="IPR011006">
    <property type="entry name" value="CheY-like_superfamily"/>
</dbReference>
<dbReference type="PANTHER" id="PTHR45566:SF1">
    <property type="entry name" value="HTH-TYPE TRANSCRIPTIONAL REGULATOR YHJB-RELATED"/>
    <property type="match status" value="1"/>
</dbReference>
<dbReference type="GeneID" id="90511827"/>
<keyword evidence="1" id="KW-0238">DNA-binding</keyword>